<dbReference type="Pfam" id="PF17921">
    <property type="entry name" value="Integrase_H2C2"/>
    <property type="match status" value="1"/>
</dbReference>
<proteinExistence type="predicted"/>
<evidence type="ECO:0000256" key="1">
    <source>
        <dbReference type="ARBA" id="ARBA00022679"/>
    </source>
</evidence>
<dbReference type="Pfam" id="PF17917">
    <property type="entry name" value="RT_RNaseH"/>
    <property type="match status" value="1"/>
</dbReference>
<dbReference type="Pfam" id="PF00078">
    <property type="entry name" value="RVT_1"/>
    <property type="match status" value="1"/>
</dbReference>
<dbReference type="InterPro" id="IPR043502">
    <property type="entry name" value="DNA/RNA_pol_sf"/>
</dbReference>
<evidence type="ECO:0000313" key="9">
    <source>
        <dbReference type="Proteomes" id="UP001318860"/>
    </source>
</evidence>
<evidence type="ECO:0000313" key="8">
    <source>
        <dbReference type="EMBL" id="KAK6139045.1"/>
    </source>
</evidence>
<dbReference type="InterPro" id="IPR043128">
    <property type="entry name" value="Rev_trsase/Diguanyl_cyclase"/>
</dbReference>
<evidence type="ECO:0000256" key="3">
    <source>
        <dbReference type="ARBA" id="ARBA00022722"/>
    </source>
</evidence>
<dbReference type="InterPro" id="IPR012337">
    <property type="entry name" value="RNaseH-like_sf"/>
</dbReference>
<protein>
    <recommendedName>
        <fullName evidence="7">Reverse transcriptase domain-containing protein</fullName>
    </recommendedName>
</protein>
<keyword evidence="1" id="KW-0808">Transferase</keyword>
<accession>A0ABR0VYY5</accession>
<dbReference type="PANTHER" id="PTHR48475">
    <property type="entry name" value="RIBONUCLEASE H"/>
    <property type="match status" value="1"/>
</dbReference>
<dbReference type="PROSITE" id="PS50878">
    <property type="entry name" value="RT_POL"/>
    <property type="match status" value="1"/>
</dbReference>
<dbReference type="Proteomes" id="UP001318860">
    <property type="component" value="Unassembled WGS sequence"/>
</dbReference>
<evidence type="ECO:0000256" key="5">
    <source>
        <dbReference type="ARBA" id="ARBA00022801"/>
    </source>
</evidence>
<keyword evidence="3" id="KW-0540">Nuclease</keyword>
<name>A0ABR0VYY5_REHGL</name>
<feature type="domain" description="Reverse transcriptase" evidence="7">
    <location>
        <begin position="1"/>
        <end position="55"/>
    </location>
</feature>
<keyword evidence="6" id="KW-0695">RNA-directed DNA polymerase</keyword>
<keyword evidence="5" id="KW-0378">Hydrolase</keyword>
<dbReference type="SUPFAM" id="SSF53098">
    <property type="entry name" value="Ribonuclease H-like"/>
    <property type="match status" value="1"/>
</dbReference>
<dbReference type="Gene3D" id="3.30.70.270">
    <property type="match status" value="2"/>
</dbReference>
<dbReference type="Gene3D" id="3.30.420.10">
    <property type="entry name" value="Ribonuclease H-like superfamily/Ribonuclease H"/>
    <property type="match status" value="1"/>
</dbReference>
<keyword evidence="4" id="KW-0255">Endonuclease</keyword>
<dbReference type="EMBL" id="JABTTQ020000546">
    <property type="protein sequence ID" value="KAK6139045.1"/>
    <property type="molecule type" value="Genomic_DNA"/>
</dbReference>
<dbReference type="InterPro" id="IPR041588">
    <property type="entry name" value="Integrase_H2C2"/>
</dbReference>
<dbReference type="InterPro" id="IPR000477">
    <property type="entry name" value="RT_dom"/>
</dbReference>
<comment type="caution">
    <text evidence="8">The sequence shown here is derived from an EMBL/GenBank/DDBJ whole genome shotgun (WGS) entry which is preliminary data.</text>
</comment>
<evidence type="ECO:0000259" key="7">
    <source>
        <dbReference type="PROSITE" id="PS50878"/>
    </source>
</evidence>
<reference evidence="8 9" key="1">
    <citation type="journal article" date="2021" name="Comput. Struct. Biotechnol. J.">
        <title>De novo genome assembly of the potent medicinal plant Rehmannia glutinosa using nanopore technology.</title>
        <authorList>
            <person name="Ma L."/>
            <person name="Dong C."/>
            <person name="Song C."/>
            <person name="Wang X."/>
            <person name="Zheng X."/>
            <person name="Niu Y."/>
            <person name="Chen S."/>
            <person name="Feng W."/>
        </authorList>
    </citation>
    <scope>NUCLEOTIDE SEQUENCE [LARGE SCALE GENOMIC DNA]</scope>
    <source>
        <strain evidence="8">DH-2019</strain>
    </source>
</reference>
<keyword evidence="2" id="KW-0548">Nucleotidyltransferase</keyword>
<keyword evidence="9" id="KW-1185">Reference proteome</keyword>
<sequence length="583" mass="65832">MEVYVDDMLVKSLYISDHLNDLNKMFAVLREYKMMLNPRKCTFGVGSGKFLGYMVSQRGIEANPDKIKAIIDLEPPNSVKRVQSLTGRLAALNRFVSRSTDKCKPFFEIIKKIPILQKPTQGEDLYLYLAVSEYAISSVLIRLDGSIQHPVYYTSQALHDAELRYPPMEKLAYSLVTAARKLRPYFLEHKVIVLTNYPLKQVLHRPDTSGRMIKWAVELSQFDIIYEPRTAIKGQALADFVAEFTPSIQLEVMEDQEWKLFVDGSSTAGRAGGGIVIIDPNEKCYCSAVRFQFPATNNGRIGGTYGGSLEMANFYGPKTTIATQRFSTGRSSNQRRVEAKEQKNCTIFDLVKKRLSHFKTKVLHVPRAENIQQMPALARLGSIQGRDAIADVITHTTVIAPSLGAKKIYTIKTAEADWMTPIVQYLEKGVQPENKAEARTLRTQAARFTLVDDILYKRGYSVPLLRCLSETDADYALREVHEGICGNHAGGQTLAYKLIRQGYYWPSLRKDATDLVKRCERCQKFAPQVRYHPEQLTSIFSPWPFAKWGMDLIGPLPTGKGGVKYAIVAVDYFTKWVGEPPQK</sequence>
<dbReference type="PANTHER" id="PTHR48475:SF2">
    <property type="entry name" value="RIBONUCLEASE H"/>
    <property type="match status" value="1"/>
</dbReference>
<dbReference type="Gene3D" id="1.10.340.70">
    <property type="match status" value="1"/>
</dbReference>
<evidence type="ECO:0000256" key="2">
    <source>
        <dbReference type="ARBA" id="ARBA00022695"/>
    </source>
</evidence>
<dbReference type="InterPro" id="IPR041373">
    <property type="entry name" value="RT_RNaseH"/>
</dbReference>
<dbReference type="SUPFAM" id="SSF56672">
    <property type="entry name" value="DNA/RNA polymerases"/>
    <property type="match status" value="1"/>
</dbReference>
<gene>
    <name evidence="8" type="ORF">DH2020_027212</name>
</gene>
<evidence type="ECO:0000256" key="4">
    <source>
        <dbReference type="ARBA" id="ARBA00022759"/>
    </source>
</evidence>
<dbReference type="InterPro" id="IPR036397">
    <property type="entry name" value="RNaseH_sf"/>
</dbReference>
<organism evidence="8 9">
    <name type="scientific">Rehmannia glutinosa</name>
    <name type="common">Chinese foxglove</name>
    <dbReference type="NCBI Taxonomy" id="99300"/>
    <lineage>
        <taxon>Eukaryota</taxon>
        <taxon>Viridiplantae</taxon>
        <taxon>Streptophyta</taxon>
        <taxon>Embryophyta</taxon>
        <taxon>Tracheophyta</taxon>
        <taxon>Spermatophyta</taxon>
        <taxon>Magnoliopsida</taxon>
        <taxon>eudicotyledons</taxon>
        <taxon>Gunneridae</taxon>
        <taxon>Pentapetalae</taxon>
        <taxon>asterids</taxon>
        <taxon>lamiids</taxon>
        <taxon>Lamiales</taxon>
        <taxon>Orobanchaceae</taxon>
        <taxon>Rehmannieae</taxon>
        <taxon>Rehmannia</taxon>
    </lineage>
</organism>
<evidence type="ECO:0000256" key="6">
    <source>
        <dbReference type="ARBA" id="ARBA00022918"/>
    </source>
</evidence>